<dbReference type="InterPro" id="IPR011333">
    <property type="entry name" value="SKP1/BTB/POZ_sf"/>
</dbReference>
<dbReference type="EMBL" id="KZ819603">
    <property type="protein sequence ID" value="PWN34693.1"/>
    <property type="molecule type" value="Genomic_DNA"/>
</dbReference>
<dbReference type="Gene3D" id="3.30.710.10">
    <property type="entry name" value="Potassium Channel Kv1.1, Chain A"/>
    <property type="match status" value="1"/>
</dbReference>
<dbReference type="GeneID" id="37022113"/>
<sequence length="297" mass="33799">MTDTTSPKEAETTAIEPKDEKKEEDKIEHIIILSTRIDFNDVVLICKGDKEDCFIHFHVESAVLACVSSPFASLLTDCKNEKEDANTIKTFLNVVYGKPDLAVCDSFHHLFMVLELGDKFCATFVVDRMIFQLCEILRVYVEEQKPLTSRYSNAVILKLLSLCRKINHKQVLASQLAFNTLKSTILRHWHQYVLKCGAKFFGKCACSCRNCACVSMFCHQNRTFDDKSSKLSVDMFFPKQSSTEYFSALELLLFTNALKTYLHNGGDAEKALFEFLSPQFKMESNNAATRVVLSFVE</sequence>
<evidence type="ECO:0000256" key="1">
    <source>
        <dbReference type="SAM" id="MobiDB-lite"/>
    </source>
</evidence>
<proteinExistence type="predicted"/>
<gene>
    <name evidence="2" type="ORF">FA14DRAFT_171449</name>
</gene>
<accession>A0A316VEH6</accession>
<evidence type="ECO:0000313" key="3">
    <source>
        <dbReference type="Proteomes" id="UP000245771"/>
    </source>
</evidence>
<dbReference type="SUPFAM" id="SSF54695">
    <property type="entry name" value="POZ domain"/>
    <property type="match status" value="1"/>
</dbReference>
<organism evidence="2 3">
    <name type="scientific">Meira miltonrushii</name>
    <dbReference type="NCBI Taxonomy" id="1280837"/>
    <lineage>
        <taxon>Eukaryota</taxon>
        <taxon>Fungi</taxon>
        <taxon>Dikarya</taxon>
        <taxon>Basidiomycota</taxon>
        <taxon>Ustilaginomycotina</taxon>
        <taxon>Exobasidiomycetes</taxon>
        <taxon>Exobasidiales</taxon>
        <taxon>Brachybasidiaceae</taxon>
        <taxon>Meira</taxon>
    </lineage>
</organism>
<evidence type="ECO:0008006" key="4">
    <source>
        <dbReference type="Google" id="ProtNLM"/>
    </source>
</evidence>
<dbReference type="AlphaFoldDB" id="A0A316VEH6"/>
<name>A0A316VEH6_9BASI</name>
<dbReference type="Proteomes" id="UP000245771">
    <property type="component" value="Unassembled WGS sequence"/>
</dbReference>
<evidence type="ECO:0000313" key="2">
    <source>
        <dbReference type="EMBL" id="PWN34693.1"/>
    </source>
</evidence>
<keyword evidence="3" id="KW-1185">Reference proteome</keyword>
<dbReference type="RefSeq" id="XP_025354995.1">
    <property type="nucleotide sequence ID" value="XM_025500332.1"/>
</dbReference>
<dbReference type="InParanoid" id="A0A316VEH6"/>
<reference evidence="2 3" key="1">
    <citation type="journal article" date="2018" name="Mol. Biol. Evol.">
        <title>Broad Genomic Sampling Reveals a Smut Pathogenic Ancestry of the Fungal Clade Ustilaginomycotina.</title>
        <authorList>
            <person name="Kijpornyongpan T."/>
            <person name="Mondo S.J."/>
            <person name="Barry K."/>
            <person name="Sandor L."/>
            <person name="Lee J."/>
            <person name="Lipzen A."/>
            <person name="Pangilinan J."/>
            <person name="LaButti K."/>
            <person name="Hainaut M."/>
            <person name="Henrissat B."/>
            <person name="Grigoriev I.V."/>
            <person name="Spatafora J.W."/>
            <person name="Aime M.C."/>
        </authorList>
    </citation>
    <scope>NUCLEOTIDE SEQUENCE [LARGE SCALE GENOMIC DNA]</scope>
    <source>
        <strain evidence="2 3">MCA 3882</strain>
    </source>
</reference>
<feature type="region of interest" description="Disordered" evidence="1">
    <location>
        <begin position="1"/>
        <end position="22"/>
    </location>
</feature>
<protein>
    <recommendedName>
        <fullName evidence="4">BTB domain-containing protein</fullName>
    </recommendedName>
</protein>